<reference evidence="1" key="1">
    <citation type="submission" date="2020-05" db="EMBL/GenBank/DDBJ databases">
        <authorList>
            <person name="Chiriac C."/>
            <person name="Salcher M."/>
            <person name="Ghai R."/>
            <person name="Kavagutti S V."/>
        </authorList>
    </citation>
    <scope>NUCLEOTIDE SEQUENCE</scope>
</reference>
<dbReference type="EMBL" id="CAFBMV010000001">
    <property type="protein sequence ID" value="CAB4911385.1"/>
    <property type="molecule type" value="Genomic_DNA"/>
</dbReference>
<dbReference type="InterPro" id="IPR021441">
    <property type="entry name" value="DUF3090"/>
</dbReference>
<organism evidence="1">
    <name type="scientific">freshwater metagenome</name>
    <dbReference type="NCBI Taxonomy" id="449393"/>
    <lineage>
        <taxon>unclassified sequences</taxon>
        <taxon>metagenomes</taxon>
        <taxon>ecological metagenomes</taxon>
    </lineage>
</organism>
<evidence type="ECO:0000313" key="4">
    <source>
        <dbReference type="EMBL" id="CAB5055439.1"/>
    </source>
</evidence>
<dbReference type="EMBL" id="CAEZWT010000042">
    <property type="protein sequence ID" value="CAB4671644.1"/>
    <property type="molecule type" value="Genomic_DNA"/>
</dbReference>
<accession>A0A6J6MFM0</accession>
<protein>
    <submittedName>
        <fullName evidence="1">Unannotated protein</fullName>
    </submittedName>
</protein>
<dbReference type="EMBL" id="CAFBLE010000002">
    <property type="protein sequence ID" value="CAB4860076.1"/>
    <property type="molecule type" value="Genomic_DNA"/>
</dbReference>
<evidence type="ECO:0000313" key="1">
    <source>
        <dbReference type="EMBL" id="CAB4671644.1"/>
    </source>
</evidence>
<dbReference type="Pfam" id="PF11290">
    <property type="entry name" value="DUF3090"/>
    <property type="match status" value="1"/>
</dbReference>
<sequence>MSRTIHLFDPPDRFSAGTLGEPGSRTFFLQAVQGPRIVSVILEKSQLSAITERLAYLLRALKKNHISGERVGDESHDTTLSLPILEEFRVGLIALTWLEDRGIISLTLQALTSDGEMGEEISDEEDEDAPDILRVNMSVQMAAAFATRSELLISAGRPPCPFCSLPLDPNGHLCPRENGYRR</sequence>
<gene>
    <name evidence="1" type="ORF">UFOPK2289_01167</name>
    <name evidence="2" type="ORF">UFOPK3346_00424</name>
    <name evidence="3" type="ORF">UFOPK3670_00046</name>
    <name evidence="4" type="ORF">UFOPK4308_00451</name>
</gene>
<dbReference type="EMBL" id="CAFBQL010000002">
    <property type="protein sequence ID" value="CAB5055439.1"/>
    <property type="molecule type" value="Genomic_DNA"/>
</dbReference>
<dbReference type="AlphaFoldDB" id="A0A6J6MFM0"/>
<evidence type="ECO:0000313" key="2">
    <source>
        <dbReference type="EMBL" id="CAB4860076.1"/>
    </source>
</evidence>
<proteinExistence type="predicted"/>
<name>A0A6J6MFM0_9ZZZZ</name>
<dbReference type="NCBIfam" id="TIGR03847">
    <property type="entry name" value="conserved hypothetical protein"/>
    <property type="match status" value="1"/>
</dbReference>
<evidence type="ECO:0000313" key="3">
    <source>
        <dbReference type="EMBL" id="CAB4911385.1"/>
    </source>
</evidence>